<dbReference type="InterPro" id="IPR036962">
    <property type="entry name" value="Glyco_hydro_3_N_sf"/>
</dbReference>
<dbReference type="Gene3D" id="3.40.50.1700">
    <property type="entry name" value="Glycoside hydrolase family 3 C-terminal domain"/>
    <property type="match status" value="1"/>
</dbReference>
<dbReference type="PANTHER" id="PTHR42715">
    <property type="entry name" value="BETA-GLUCOSIDASE"/>
    <property type="match status" value="1"/>
</dbReference>
<keyword evidence="5" id="KW-0326">Glycosidase</keyword>
<dbReference type="Pfam" id="PF00933">
    <property type="entry name" value="Glyco_hydro_3"/>
    <property type="match status" value="1"/>
</dbReference>
<evidence type="ECO:0000256" key="2">
    <source>
        <dbReference type="ARBA" id="ARBA00022801"/>
    </source>
</evidence>
<protein>
    <submittedName>
        <fullName evidence="5">Beta-glucosidase</fullName>
        <ecNumber evidence="5">3.2.1.21</ecNumber>
    </submittedName>
</protein>
<gene>
    <name evidence="5" type="ORF">J2Z60_000104</name>
</gene>
<dbReference type="RefSeq" id="WP_209685287.1">
    <property type="nucleotide sequence ID" value="NZ_JAGGLU010000001.1"/>
</dbReference>
<name>A0ABS4MC24_9LACO</name>
<dbReference type="InterPro" id="IPR050288">
    <property type="entry name" value="Cellulose_deg_GH3"/>
</dbReference>
<comment type="caution">
    <text evidence="5">The sequence shown here is derived from an EMBL/GenBank/DDBJ whole genome shotgun (WGS) entry which is preliminary data.</text>
</comment>
<dbReference type="PRINTS" id="PR00133">
    <property type="entry name" value="GLHYDRLASE3"/>
</dbReference>
<organism evidence="5 6">
    <name type="scientific">Lactobacillus colini</name>
    <dbReference type="NCBI Taxonomy" id="1819254"/>
    <lineage>
        <taxon>Bacteria</taxon>
        <taxon>Bacillati</taxon>
        <taxon>Bacillota</taxon>
        <taxon>Bacilli</taxon>
        <taxon>Lactobacillales</taxon>
        <taxon>Lactobacillaceae</taxon>
        <taxon>Lactobacillus</taxon>
    </lineage>
</organism>
<proteinExistence type="inferred from homology"/>
<dbReference type="InterPro" id="IPR001764">
    <property type="entry name" value="Glyco_hydro_3_N"/>
</dbReference>
<dbReference type="Pfam" id="PF14310">
    <property type="entry name" value="Fn3-like"/>
    <property type="match status" value="1"/>
</dbReference>
<dbReference type="InterPro" id="IPR017853">
    <property type="entry name" value="GH"/>
</dbReference>
<dbReference type="PANTHER" id="PTHR42715:SF10">
    <property type="entry name" value="BETA-GLUCOSIDASE"/>
    <property type="match status" value="1"/>
</dbReference>
<keyword evidence="3" id="KW-0812">Transmembrane</keyword>
<keyword evidence="6" id="KW-1185">Reference proteome</keyword>
<dbReference type="Proteomes" id="UP001519292">
    <property type="component" value="Unassembled WGS sequence"/>
</dbReference>
<dbReference type="InterPro" id="IPR002772">
    <property type="entry name" value="Glyco_hydro_3_C"/>
</dbReference>
<feature type="transmembrane region" description="Helical" evidence="3">
    <location>
        <begin position="58"/>
        <end position="77"/>
    </location>
</feature>
<feature type="transmembrane region" description="Helical" evidence="3">
    <location>
        <begin position="968"/>
        <end position="990"/>
    </location>
</feature>
<evidence type="ECO:0000256" key="3">
    <source>
        <dbReference type="SAM" id="Phobius"/>
    </source>
</evidence>
<dbReference type="InterPro" id="IPR026891">
    <property type="entry name" value="Fn3-like"/>
</dbReference>
<dbReference type="GO" id="GO:0008422">
    <property type="term" value="F:beta-glucosidase activity"/>
    <property type="evidence" value="ECO:0007669"/>
    <property type="project" value="UniProtKB-EC"/>
</dbReference>
<keyword evidence="2 5" id="KW-0378">Hydrolase</keyword>
<dbReference type="InterPro" id="IPR013783">
    <property type="entry name" value="Ig-like_fold"/>
</dbReference>
<dbReference type="SUPFAM" id="SSF51445">
    <property type="entry name" value="(Trans)glycosidases"/>
    <property type="match status" value="1"/>
</dbReference>
<dbReference type="EC" id="3.2.1.21" evidence="5"/>
<dbReference type="SMART" id="SM01217">
    <property type="entry name" value="Fn3_like"/>
    <property type="match status" value="1"/>
</dbReference>
<keyword evidence="3" id="KW-1133">Transmembrane helix</keyword>
<feature type="domain" description="Fibronectin type III-like" evidence="4">
    <location>
        <begin position="482"/>
        <end position="556"/>
    </location>
</feature>
<dbReference type="EMBL" id="JAGGLU010000001">
    <property type="protein sequence ID" value="MBP2056942.1"/>
    <property type="molecule type" value="Genomic_DNA"/>
</dbReference>
<accession>A0ABS4MC24</accession>
<reference evidence="5 6" key="1">
    <citation type="submission" date="2021-03" db="EMBL/GenBank/DDBJ databases">
        <title>Genomic Encyclopedia of Type Strains, Phase IV (KMG-IV): sequencing the most valuable type-strain genomes for metagenomic binning, comparative biology and taxonomic classification.</title>
        <authorList>
            <person name="Goeker M."/>
        </authorList>
    </citation>
    <scope>NUCLEOTIDE SEQUENCE [LARGE SCALE GENOMIC DNA]</scope>
    <source>
        <strain evidence="5 6">DSM 101872</strain>
    </source>
</reference>
<dbReference type="Pfam" id="PF01915">
    <property type="entry name" value="Glyco_hydro_3_C"/>
    <property type="match status" value="1"/>
</dbReference>
<feature type="transmembrane region" description="Helical" evidence="3">
    <location>
        <begin position="89"/>
        <end position="108"/>
    </location>
</feature>
<evidence type="ECO:0000313" key="6">
    <source>
        <dbReference type="Proteomes" id="UP001519292"/>
    </source>
</evidence>
<keyword evidence="3" id="KW-0472">Membrane</keyword>
<evidence type="ECO:0000256" key="1">
    <source>
        <dbReference type="ARBA" id="ARBA00005336"/>
    </source>
</evidence>
<comment type="similarity">
    <text evidence="1">Belongs to the glycosyl hydrolase 3 family.</text>
</comment>
<dbReference type="SUPFAM" id="SSF52279">
    <property type="entry name" value="Beta-D-glucan exohydrolase, C-terminal domain"/>
    <property type="match status" value="1"/>
</dbReference>
<evidence type="ECO:0000313" key="5">
    <source>
        <dbReference type="EMBL" id="MBP2056942.1"/>
    </source>
</evidence>
<dbReference type="Gene3D" id="3.20.20.300">
    <property type="entry name" value="Glycoside hydrolase, family 3, N-terminal domain"/>
    <property type="match status" value="1"/>
</dbReference>
<dbReference type="Gene3D" id="2.60.40.10">
    <property type="entry name" value="Immunoglobulins"/>
    <property type="match status" value="1"/>
</dbReference>
<dbReference type="InterPro" id="IPR036881">
    <property type="entry name" value="Glyco_hydro_3_C_sf"/>
</dbReference>
<sequence>MDKQKKRNLRSMLISVGVIIVALLVVYFGAQIIINQLEHTGMVTERDVQSTITLTSKYFIPLAVILGLIVLALIVFWNKSRKFNFWLKWESFVVFLVALVVTLNVVVFEPMQALMNVNFANVKQVSASAVNEGKQVTNQIANEGTILLKNEKNYLPIKAQNINVFGWASSNPLYGGTGSGAGNTTNATDIYQSLNDAGFKTNDQLLNFYKKYRKDRPTVSMWTQDWTLPEPKVSQYSTSMMNHAKKFSDTAMVVIGRSGGEGADLPTDMSKLPAKLKNTSTGNLDGGSNGVYAGNKGDFKKGQSYLELSQTEKNMLQMVNKNFKNVIVLINSSNPMELGFLNQYSHIKSALLMSGPGMTGFSALGKVLNGEVNPSGRTPDTYVYDLKKNPSYNNFGDFRYRNVKDATFVNYVEGIYVGYKYYETRYLNNESGYKKAVLYPFGYGLSYTKFSQRMSNLKRNFKSGKFSFDVTVRNTGKRAGKDVVQAYFTAPYKNGGIEKSATNLLDFAKTKNLKPGESQTIHFSFNQEDLASWDSSNGGRYVLDSGRYQVQIKNNSHDVIASRSFNLNNKVVYDSSNKRPSDKVVAKNQFQYAKGDNVTYLSRKDNFANFDKATKAPAAATLSKHYLETATIVSNKNYGKAPEASGKMPSQKQASNITLSDLRGKDYNDQTWNKLINKMSINDMSKVIQYGGYQTFRNARIGKVETYDFDGPSGLSSTFVKMNTTMFPAAEMIASTWNKKLAYDRGKSVGKQGKESGVFGWYGPAMNIHRSAFGGRDFEYYSEDPILSGNMGSNEVAGAKSQGVYSYIKHFAMNNQETNRMAGLMTWSNEQAIRETYLKAFEMSVKRGGATAAMDAFNFIGNRWCGANKQLLQNVLRNEWGFRRFVETDYFVGKGVMNVDAAIANGGDLALSTTGVGAKVQYTDNPTQVRYMRKAVHNILYTIVNSGAYDSANYKKGESTLLPYQKSFITYFVVAYVVIALIQVLVIFLYRRKYVKPTSQK</sequence>
<evidence type="ECO:0000259" key="4">
    <source>
        <dbReference type="SMART" id="SM01217"/>
    </source>
</evidence>
<feature type="transmembrane region" description="Helical" evidence="3">
    <location>
        <begin position="12"/>
        <end position="34"/>
    </location>
</feature>